<feature type="region of interest" description="Disordered" evidence="2">
    <location>
        <begin position="288"/>
        <end position="320"/>
    </location>
</feature>
<dbReference type="SMART" id="SM00698">
    <property type="entry name" value="MORN"/>
    <property type="match status" value="5"/>
</dbReference>
<dbReference type="InterPro" id="IPR003409">
    <property type="entry name" value="MORN"/>
</dbReference>
<dbReference type="GO" id="GO:0005829">
    <property type="term" value="C:cytosol"/>
    <property type="evidence" value="ECO:0007669"/>
    <property type="project" value="TreeGrafter"/>
</dbReference>
<evidence type="ECO:0000313" key="3">
    <source>
        <dbReference type="EMBL" id="CAE7456453.1"/>
    </source>
</evidence>
<dbReference type="PANTHER" id="PTHR43215:SF14">
    <property type="entry name" value="RADIAL SPOKE HEAD 1 HOMOLOG"/>
    <property type="match status" value="1"/>
</dbReference>
<feature type="compositionally biased region" description="Polar residues" evidence="2">
    <location>
        <begin position="293"/>
        <end position="306"/>
    </location>
</feature>
<reference evidence="3" key="1">
    <citation type="submission" date="2021-02" db="EMBL/GenBank/DDBJ databases">
        <authorList>
            <person name="Dougan E. K."/>
            <person name="Rhodes N."/>
            <person name="Thang M."/>
            <person name="Chan C."/>
        </authorList>
    </citation>
    <scope>NUCLEOTIDE SEQUENCE</scope>
</reference>
<keyword evidence="4" id="KW-1185">Reference proteome</keyword>
<feature type="compositionally biased region" description="Polar residues" evidence="2">
    <location>
        <begin position="380"/>
        <end position="390"/>
    </location>
</feature>
<organism evidence="3 4">
    <name type="scientific">Symbiodinium natans</name>
    <dbReference type="NCBI Taxonomy" id="878477"/>
    <lineage>
        <taxon>Eukaryota</taxon>
        <taxon>Sar</taxon>
        <taxon>Alveolata</taxon>
        <taxon>Dinophyceae</taxon>
        <taxon>Suessiales</taxon>
        <taxon>Symbiodiniaceae</taxon>
        <taxon>Symbiodinium</taxon>
    </lineage>
</organism>
<protein>
    <submittedName>
        <fullName evidence="3">RSPH1 protein</fullName>
    </submittedName>
</protein>
<feature type="region of interest" description="Disordered" evidence="2">
    <location>
        <begin position="129"/>
        <end position="158"/>
    </location>
</feature>
<evidence type="ECO:0000256" key="1">
    <source>
        <dbReference type="ARBA" id="ARBA00022737"/>
    </source>
</evidence>
<keyword evidence="1" id="KW-0677">Repeat</keyword>
<name>A0A812RWJ4_9DINO</name>
<dbReference type="SUPFAM" id="SSF82185">
    <property type="entry name" value="Histone H3 K4-specific methyltransferase SET7/9 N-terminal domain"/>
    <property type="match status" value="1"/>
</dbReference>
<feature type="region of interest" description="Disordered" evidence="2">
    <location>
        <begin position="368"/>
        <end position="390"/>
    </location>
</feature>
<dbReference type="Proteomes" id="UP000604046">
    <property type="component" value="Unassembled WGS sequence"/>
</dbReference>
<evidence type="ECO:0000313" key="4">
    <source>
        <dbReference type="Proteomes" id="UP000604046"/>
    </source>
</evidence>
<dbReference type="PANTHER" id="PTHR43215">
    <property type="entry name" value="RADIAL SPOKE HEAD 1 HOMOLOG"/>
    <property type="match status" value="1"/>
</dbReference>
<dbReference type="EMBL" id="CAJNDS010002381">
    <property type="protein sequence ID" value="CAE7456453.1"/>
    <property type="molecule type" value="Genomic_DNA"/>
</dbReference>
<sequence length="390" mass="43542">MGNIGSTCMRDWARTDDAEQPLVKLVPLLCPGTANATSQVSIERVGANGQDSAEPADSNIELPVNGNQQIFFQQGHNSSSSRSSWSGKDPTSVPPVPNWFQVYDKSKGALPKESPRFDEVSTMATPREQVGGEFRTPGPTPRKEFKAPGLDEGRRDGDMHYEGTYLGTMKHGRGRLRMPNYVYEGEFQNDLKHGIGILLWDDGRRYEGGFQQGQFHGAAVMHWPDGRRYIGQYSEDRKHGEGTFSWQDGRRYEGQWVAGKRHGIGTYTNAKGFTRRGTWQLDRPIKWEEPTEPATTPSKLQAQVPSRQPEPRPQMAVASPCEDTAQTVGSRELYFRTLSAEEEAVSPSYLGRDKPSFLGQIEGTYAASDFEKQRHPRDGSLTQVLEVSTL</sequence>
<proteinExistence type="predicted"/>
<feature type="compositionally biased region" description="Basic and acidic residues" evidence="2">
    <location>
        <begin position="369"/>
        <end position="378"/>
    </location>
</feature>
<dbReference type="AlphaFoldDB" id="A0A812RWJ4"/>
<feature type="compositionally biased region" description="Basic and acidic residues" evidence="2">
    <location>
        <begin position="141"/>
        <end position="158"/>
    </location>
</feature>
<dbReference type="Gene3D" id="2.20.110.10">
    <property type="entry name" value="Histone H3 K4-specific methyltransferase SET7/9 N-terminal domain"/>
    <property type="match status" value="2"/>
</dbReference>
<evidence type="ECO:0000256" key="2">
    <source>
        <dbReference type="SAM" id="MobiDB-lite"/>
    </source>
</evidence>
<dbReference type="OrthoDB" id="423343at2759"/>
<feature type="region of interest" description="Disordered" evidence="2">
    <location>
        <begin position="74"/>
        <end position="98"/>
    </location>
</feature>
<dbReference type="Pfam" id="PF02493">
    <property type="entry name" value="MORN"/>
    <property type="match status" value="5"/>
</dbReference>
<comment type="caution">
    <text evidence="3">The sequence shown here is derived from an EMBL/GenBank/DDBJ whole genome shotgun (WGS) entry which is preliminary data.</text>
</comment>
<gene>
    <name evidence="3" type="primary">RSPH1</name>
    <name evidence="3" type="ORF">SNAT2548_LOCUS25181</name>
</gene>
<accession>A0A812RWJ4</accession>